<dbReference type="Proteomes" id="UP001147700">
    <property type="component" value="Unassembled WGS sequence"/>
</dbReference>
<gene>
    <name evidence="1" type="ORF">OJ962_12340</name>
</gene>
<name>A0ABT4RIA7_9ACTN</name>
<organism evidence="1 2">
    <name type="scientific">Solirubrobacter deserti</name>
    <dbReference type="NCBI Taxonomy" id="2282478"/>
    <lineage>
        <taxon>Bacteria</taxon>
        <taxon>Bacillati</taxon>
        <taxon>Actinomycetota</taxon>
        <taxon>Thermoleophilia</taxon>
        <taxon>Solirubrobacterales</taxon>
        <taxon>Solirubrobacteraceae</taxon>
        <taxon>Solirubrobacter</taxon>
    </lineage>
</organism>
<dbReference type="RefSeq" id="WP_202957953.1">
    <property type="nucleotide sequence ID" value="NZ_JAPCID010000015.1"/>
</dbReference>
<evidence type="ECO:0000313" key="2">
    <source>
        <dbReference type="Proteomes" id="UP001147700"/>
    </source>
</evidence>
<comment type="caution">
    <text evidence="1">The sequence shown here is derived from an EMBL/GenBank/DDBJ whole genome shotgun (WGS) entry which is preliminary data.</text>
</comment>
<evidence type="ECO:0000313" key="1">
    <source>
        <dbReference type="EMBL" id="MDA0138289.1"/>
    </source>
</evidence>
<proteinExistence type="predicted"/>
<reference evidence="1" key="1">
    <citation type="submission" date="2022-10" db="EMBL/GenBank/DDBJ databases">
        <title>The WGS of Solirubrobacter sp. CPCC 204708.</title>
        <authorList>
            <person name="Jiang Z."/>
        </authorList>
    </citation>
    <scope>NUCLEOTIDE SEQUENCE</scope>
    <source>
        <strain evidence="1">CPCC 204708</strain>
    </source>
</reference>
<dbReference type="EMBL" id="JAPCID010000015">
    <property type="protein sequence ID" value="MDA0138289.1"/>
    <property type="molecule type" value="Genomic_DNA"/>
</dbReference>
<protein>
    <submittedName>
        <fullName evidence="1">Uncharacterized protein</fullName>
    </submittedName>
</protein>
<accession>A0ABT4RIA7</accession>
<keyword evidence="2" id="KW-1185">Reference proteome</keyword>
<sequence length="69" mass="7576">MLDEPPELAVRDASVAASIGRGDDRAGEIRATGIGERHLAVERHVSGVQKRVVDLACWRRVDRLSALRD</sequence>